<dbReference type="Pfam" id="PF00535">
    <property type="entry name" value="Glycos_transf_2"/>
    <property type="match status" value="1"/>
</dbReference>
<evidence type="ECO:0000313" key="3">
    <source>
        <dbReference type="Proteomes" id="UP001163166"/>
    </source>
</evidence>
<dbReference type="InterPro" id="IPR029044">
    <property type="entry name" value="Nucleotide-diphossugar_trans"/>
</dbReference>
<organism evidence="2 3">
    <name type="scientific">Rhodopseudomonas palustris</name>
    <dbReference type="NCBI Taxonomy" id="1076"/>
    <lineage>
        <taxon>Bacteria</taxon>
        <taxon>Pseudomonadati</taxon>
        <taxon>Pseudomonadota</taxon>
        <taxon>Alphaproteobacteria</taxon>
        <taxon>Hyphomicrobiales</taxon>
        <taxon>Nitrobacteraceae</taxon>
        <taxon>Rhodopseudomonas</taxon>
    </lineage>
</organism>
<dbReference type="Gene3D" id="3.90.550.10">
    <property type="entry name" value="Spore Coat Polysaccharide Biosynthesis Protein SpsA, Chain A"/>
    <property type="match status" value="1"/>
</dbReference>
<dbReference type="GO" id="GO:0016758">
    <property type="term" value="F:hexosyltransferase activity"/>
    <property type="evidence" value="ECO:0007669"/>
    <property type="project" value="UniProtKB-ARBA"/>
</dbReference>
<dbReference type="PANTHER" id="PTHR22916:SF3">
    <property type="entry name" value="UDP-GLCNAC:BETAGAL BETA-1,3-N-ACETYLGLUCOSAMINYLTRANSFERASE-LIKE PROTEIN 1"/>
    <property type="match status" value="1"/>
</dbReference>
<dbReference type="AlphaFoldDB" id="A0AAX3DWX7"/>
<dbReference type="PANTHER" id="PTHR22916">
    <property type="entry name" value="GLYCOSYLTRANSFERASE"/>
    <property type="match status" value="1"/>
</dbReference>
<feature type="domain" description="Glycosyltransferase 2-like" evidence="1">
    <location>
        <begin position="26"/>
        <end position="156"/>
    </location>
</feature>
<dbReference type="RefSeq" id="WP_264074032.1">
    <property type="nucleotide sequence ID" value="NZ_CP076676.1"/>
</dbReference>
<gene>
    <name evidence="2" type="ORF">KQX62_17455</name>
</gene>
<reference evidence="2" key="1">
    <citation type="journal article" date="2022" name="Biol. Control">
        <title>In silico genomic analysis of Rhodopseudomonas palustris strains revealed potential biocontrol agents and crop yield enhancers.</title>
        <authorList>
            <person name="Surachat K."/>
            <person name="Kantachote D."/>
            <person name="Deachamag P."/>
            <person name="Wonglapsuwan M."/>
        </authorList>
    </citation>
    <scope>NUCLEOTIDE SEQUENCE</scope>
    <source>
        <strain evidence="2">TLS06</strain>
    </source>
</reference>
<proteinExistence type="predicted"/>
<accession>A0AAX3DWX7</accession>
<dbReference type="Proteomes" id="UP001163166">
    <property type="component" value="Chromosome"/>
</dbReference>
<dbReference type="CDD" id="cd00761">
    <property type="entry name" value="Glyco_tranf_GTA_type"/>
    <property type="match status" value="1"/>
</dbReference>
<protein>
    <submittedName>
        <fullName evidence="2">Glycosyltransferase family 2 protein</fullName>
    </submittedName>
</protein>
<dbReference type="EMBL" id="CP076676">
    <property type="protein sequence ID" value="UYO38492.1"/>
    <property type="molecule type" value="Genomic_DNA"/>
</dbReference>
<evidence type="ECO:0000313" key="2">
    <source>
        <dbReference type="EMBL" id="UYO38492.1"/>
    </source>
</evidence>
<evidence type="ECO:0000259" key="1">
    <source>
        <dbReference type="Pfam" id="PF00535"/>
    </source>
</evidence>
<dbReference type="SUPFAM" id="SSF53448">
    <property type="entry name" value="Nucleotide-diphospho-sugar transferases"/>
    <property type="match status" value="1"/>
</dbReference>
<sequence length="364" mass="41589">MSLDNQITLMMVRSSMAANHWPLVAVVTPVYNGDAFLDLVMSCVQQQTYENVIHVVVDNCSSDATPEIIDRYRFGRVPLHVVRNSAVLPLRENWKAALSAVPDDAIFIKILCADDLISSDCIERMVDATIRDDSVTVVMCHDVFANEVRRANLPDQLCFEGMIVAAKMMDESINWLPYHHMFIRNPDPAQRAALFDDVPIHFDLSAVVKVALTGKMAYIRDVLVYTRWHPGSLTSQQLGPEKLGPLVERYDILCKFGPRCWDYVELEKRKADHRARLIRFALSRIVVGDVTTTRKLIDEFAKRKVRICYHELVVSIAKWYAYLKWKRSWSLPHGPQMTEDEFVQMSLGRMRDALMDSSQNAAVT</sequence>
<name>A0AAX3DWX7_RHOPL</name>
<dbReference type="InterPro" id="IPR001173">
    <property type="entry name" value="Glyco_trans_2-like"/>
</dbReference>